<keyword evidence="3" id="KW-1185">Reference proteome</keyword>
<keyword evidence="1" id="KW-1133">Transmembrane helix</keyword>
<gene>
    <name evidence="2" type="ORF">QE152_g13167</name>
</gene>
<accession>A0AAW1LAZ6</accession>
<evidence type="ECO:0000313" key="2">
    <source>
        <dbReference type="EMBL" id="KAK9732041.1"/>
    </source>
</evidence>
<dbReference type="Proteomes" id="UP001458880">
    <property type="component" value="Unassembled WGS sequence"/>
</dbReference>
<keyword evidence="1" id="KW-0472">Membrane</keyword>
<dbReference type="AlphaFoldDB" id="A0AAW1LAZ6"/>
<dbReference type="EMBL" id="JASPKY010000123">
    <property type="protein sequence ID" value="KAK9732041.1"/>
    <property type="molecule type" value="Genomic_DNA"/>
</dbReference>
<name>A0AAW1LAZ6_POPJA</name>
<evidence type="ECO:0000256" key="1">
    <source>
        <dbReference type="SAM" id="Phobius"/>
    </source>
</evidence>
<keyword evidence="1" id="KW-0812">Transmembrane</keyword>
<feature type="transmembrane region" description="Helical" evidence="1">
    <location>
        <begin position="223"/>
        <end position="242"/>
    </location>
</feature>
<evidence type="ECO:0000313" key="3">
    <source>
        <dbReference type="Proteomes" id="UP001458880"/>
    </source>
</evidence>
<protein>
    <submittedName>
        <fullName evidence="2">Uncharacterized protein</fullName>
    </submittedName>
</protein>
<comment type="caution">
    <text evidence="2">The sequence shown here is derived from an EMBL/GenBank/DDBJ whole genome shotgun (WGS) entry which is preliminary data.</text>
</comment>
<sequence length="252" mass="28311">MNVLNYAKIILILSPSLIGCQKDEWRKLCNEITCSHSTYQINDEPCEHLGHIRDPFTNECIAKCDSPCIDGSCSFCYCTLATNEDAIKSTDPVQCKRILNGTSCQGSGCKFENVQCKRILNGTSCQGSGCKFENLTSCGNPYVTNYFDPNECVLRCDEDSCGNGRCTKSGYCVCDSGYRPDVTNPRICLKIAAKICDECENGRHVLITRINWNRRKSWHWTRYLFMTLGIIIVGCVAVQILRVHRSRINSVL</sequence>
<organism evidence="2 3">
    <name type="scientific">Popillia japonica</name>
    <name type="common">Japanese beetle</name>
    <dbReference type="NCBI Taxonomy" id="7064"/>
    <lineage>
        <taxon>Eukaryota</taxon>
        <taxon>Metazoa</taxon>
        <taxon>Ecdysozoa</taxon>
        <taxon>Arthropoda</taxon>
        <taxon>Hexapoda</taxon>
        <taxon>Insecta</taxon>
        <taxon>Pterygota</taxon>
        <taxon>Neoptera</taxon>
        <taxon>Endopterygota</taxon>
        <taxon>Coleoptera</taxon>
        <taxon>Polyphaga</taxon>
        <taxon>Scarabaeiformia</taxon>
        <taxon>Scarabaeidae</taxon>
        <taxon>Rutelinae</taxon>
        <taxon>Popillia</taxon>
    </lineage>
</organism>
<proteinExistence type="predicted"/>
<reference evidence="2 3" key="1">
    <citation type="journal article" date="2024" name="BMC Genomics">
        <title>De novo assembly and annotation of Popillia japonica's genome with initial clues to its potential as an invasive pest.</title>
        <authorList>
            <person name="Cucini C."/>
            <person name="Boschi S."/>
            <person name="Funari R."/>
            <person name="Cardaioli E."/>
            <person name="Iannotti N."/>
            <person name="Marturano G."/>
            <person name="Paoli F."/>
            <person name="Bruttini M."/>
            <person name="Carapelli A."/>
            <person name="Frati F."/>
            <person name="Nardi F."/>
        </authorList>
    </citation>
    <scope>NUCLEOTIDE SEQUENCE [LARGE SCALE GENOMIC DNA]</scope>
    <source>
        <strain evidence="2">DMR45628</strain>
    </source>
</reference>